<comment type="caution">
    <text evidence="10">The sequence shown here is derived from an EMBL/GenBank/DDBJ whole genome shotgun (WGS) entry which is preliminary data.</text>
</comment>
<evidence type="ECO:0000256" key="8">
    <source>
        <dbReference type="ARBA" id="ARBA00048428"/>
    </source>
</evidence>
<dbReference type="OrthoDB" id="8300214at2759"/>
<dbReference type="STRING" id="658196.A0A397TR50"/>
<evidence type="ECO:0000313" key="10">
    <source>
        <dbReference type="EMBL" id="RIA98937.1"/>
    </source>
</evidence>
<dbReference type="InterPro" id="IPR025714">
    <property type="entry name" value="Methyltranfer_dom"/>
</dbReference>
<dbReference type="PANTHER" id="PTHR43675">
    <property type="entry name" value="ARSENITE METHYLTRANSFERASE"/>
    <property type="match status" value="1"/>
</dbReference>
<evidence type="ECO:0000313" key="11">
    <source>
        <dbReference type="Proteomes" id="UP000265703"/>
    </source>
</evidence>
<evidence type="ECO:0000259" key="9">
    <source>
        <dbReference type="Pfam" id="PF13847"/>
    </source>
</evidence>
<evidence type="ECO:0000256" key="7">
    <source>
        <dbReference type="ARBA" id="ARBA00047943"/>
    </source>
</evidence>
<dbReference type="GO" id="GO:0032259">
    <property type="term" value="P:methylation"/>
    <property type="evidence" value="ECO:0007669"/>
    <property type="project" value="UniProtKB-KW"/>
</dbReference>
<comment type="catalytic activity">
    <reaction evidence="8">
        <text>arsenic triglutathione + 3 [thioredoxin]-dithiol + 3 S-adenosyl-L-methionine = trimethylarsine + 3 [thioredoxin]-disulfide + 3 glutathione + 3 S-adenosyl-L-homocysteine + 3 H(+)</text>
        <dbReference type="Rhea" id="RHEA:69432"/>
        <dbReference type="Rhea" id="RHEA-COMP:10698"/>
        <dbReference type="Rhea" id="RHEA-COMP:10700"/>
        <dbReference type="ChEBI" id="CHEBI:15378"/>
        <dbReference type="ChEBI" id="CHEBI:27130"/>
        <dbReference type="ChEBI" id="CHEBI:29950"/>
        <dbReference type="ChEBI" id="CHEBI:50058"/>
        <dbReference type="ChEBI" id="CHEBI:57856"/>
        <dbReference type="ChEBI" id="CHEBI:57925"/>
        <dbReference type="ChEBI" id="CHEBI:59789"/>
        <dbReference type="ChEBI" id="CHEBI:183640"/>
        <dbReference type="EC" id="2.1.1.137"/>
    </reaction>
</comment>
<comment type="catalytic activity">
    <reaction evidence="7">
        <text>arsenic triglutathione + 2 [thioredoxin]-dithiol + 2 S-adenosyl-L-methionine + H2O = dimethylarsinous acid + 2 [thioredoxin]-disulfide + 3 glutathione + 2 S-adenosyl-L-homocysteine + 2 H(+)</text>
        <dbReference type="Rhea" id="RHEA:69464"/>
        <dbReference type="Rhea" id="RHEA-COMP:10698"/>
        <dbReference type="Rhea" id="RHEA-COMP:10700"/>
        <dbReference type="ChEBI" id="CHEBI:15377"/>
        <dbReference type="ChEBI" id="CHEBI:15378"/>
        <dbReference type="ChEBI" id="CHEBI:23808"/>
        <dbReference type="ChEBI" id="CHEBI:29950"/>
        <dbReference type="ChEBI" id="CHEBI:50058"/>
        <dbReference type="ChEBI" id="CHEBI:57856"/>
        <dbReference type="ChEBI" id="CHEBI:57925"/>
        <dbReference type="ChEBI" id="CHEBI:59789"/>
        <dbReference type="ChEBI" id="CHEBI:183640"/>
        <dbReference type="EC" id="2.1.1.137"/>
    </reaction>
</comment>
<dbReference type="SUPFAM" id="SSF53335">
    <property type="entry name" value="S-adenosyl-L-methionine-dependent methyltransferases"/>
    <property type="match status" value="1"/>
</dbReference>
<evidence type="ECO:0000256" key="1">
    <source>
        <dbReference type="ARBA" id="ARBA00022679"/>
    </source>
</evidence>
<accession>A0A397TR50</accession>
<dbReference type="CDD" id="cd02440">
    <property type="entry name" value="AdoMet_MTases"/>
    <property type="match status" value="1"/>
</dbReference>
<comment type="similarity">
    <text evidence="3">Belongs to the methyltransferase superfamily. Arsenite methyltransferase family.</text>
</comment>
<evidence type="ECO:0000256" key="5">
    <source>
        <dbReference type="ARBA" id="ARBA00034545"/>
    </source>
</evidence>
<proteinExistence type="inferred from homology"/>
<evidence type="ECO:0000256" key="3">
    <source>
        <dbReference type="ARBA" id="ARBA00034487"/>
    </source>
</evidence>
<dbReference type="EMBL" id="QKYT01000009">
    <property type="protein sequence ID" value="RIA98937.1"/>
    <property type="molecule type" value="Genomic_DNA"/>
</dbReference>
<dbReference type="InterPro" id="IPR029063">
    <property type="entry name" value="SAM-dependent_MTases_sf"/>
</dbReference>
<gene>
    <name evidence="10" type="ORF">C1645_812108</name>
</gene>
<dbReference type="GO" id="GO:0030791">
    <property type="term" value="F:arsenite methyltransferase activity"/>
    <property type="evidence" value="ECO:0007669"/>
    <property type="project" value="UniProtKB-EC"/>
</dbReference>
<protein>
    <recommendedName>
        <fullName evidence="5">Arsenite methyltransferase</fullName>
        <ecNumber evidence="4">2.1.1.137</ecNumber>
    </recommendedName>
</protein>
<sequence>MDSNCEKSRVQGQIKTVESVKDYYSKVIKSNKDLKTSACCAKETIPANVKEILKDIHPEVLSKFYGCGSPVPSALKGKTVLDLGSGSGRDCFILSKLVGPEGKVIGVDMTDEQLEVANSHISYHMDRFGYDKPNVVFKKGYIEELSSAGIESESVDVVISNCVLNLSANKLKAFSEIFRVLKPGGELYFSDVFSGSRIPEALVDDPVLFGECLSGALYIEDFRRLLTSLGYPEYRVLSKQKIDLKRSEIKEKVGMIDFYSITVRTFKLPFEDRCEDYGQVAIYKGTLEEAPGSFVLDQHHVFKTNESVPVCGNTAAMLQKTRYADYFNVIGDQSVHHGTMCSAKSDNDCC</sequence>
<keyword evidence="1 10" id="KW-0808">Transferase</keyword>
<dbReference type="PANTHER" id="PTHR43675:SF8">
    <property type="entry name" value="ARSENITE METHYLTRANSFERASE"/>
    <property type="match status" value="1"/>
</dbReference>
<dbReference type="Gene3D" id="3.40.50.150">
    <property type="entry name" value="Vaccinia Virus protein VP39"/>
    <property type="match status" value="1"/>
</dbReference>
<keyword evidence="2" id="KW-0949">S-adenosyl-L-methionine</keyword>
<dbReference type="Gene3D" id="3.40.5.100">
    <property type="match status" value="1"/>
</dbReference>
<dbReference type="AlphaFoldDB" id="A0A397TR50"/>
<reference evidence="10 11" key="1">
    <citation type="submission" date="2018-06" db="EMBL/GenBank/DDBJ databases">
        <title>Comparative genomics reveals the genomic features of Rhizophagus irregularis, R. cerebriforme, R. diaphanum and Gigaspora rosea, and their symbiotic lifestyle signature.</title>
        <authorList>
            <person name="Morin E."/>
            <person name="San Clemente H."/>
            <person name="Chen E.C.H."/>
            <person name="De La Providencia I."/>
            <person name="Hainaut M."/>
            <person name="Kuo A."/>
            <person name="Kohler A."/>
            <person name="Murat C."/>
            <person name="Tang N."/>
            <person name="Roy S."/>
            <person name="Loubradou J."/>
            <person name="Henrissat B."/>
            <person name="Grigoriev I.V."/>
            <person name="Corradi N."/>
            <person name="Roux C."/>
            <person name="Martin F.M."/>
        </authorList>
    </citation>
    <scope>NUCLEOTIDE SEQUENCE [LARGE SCALE GENOMIC DNA]</scope>
    <source>
        <strain evidence="10 11">DAOM 227022</strain>
    </source>
</reference>
<dbReference type="Proteomes" id="UP000265703">
    <property type="component" value="Unassembled WGS sequence"/>
</dbReference>
<feature type="domain" description="Methyltransferase" evidence="9">
    <location>
        <begin position="76"/>
        <end position="227"/>
    </location>
</feature>
<organism evidence="10 11">
    <name type="scientific">Glomus cerebriforme</name>
    <dbReference type="NCBI Taxonomy" id="658196"/>
    <lineage>
        <taxon>Eukaryota</taxon>
        <taxon>Fungi</taxon>
        <taxon>Fungi incertae sedis</taxon>
        <taxon>Mucoromycota</taxon>
        <taxon>Glomeromycotina</taxon>
        <taxon>Glomeromycetes</taxon>
        <taxon>Glomerales</taxon>
        <taxon>Glomeraceae</taxon>
        <taxon>Glomus</taxon>
    </lineage>
</organism>
<keyword evidence="10" id="KW-0489">Methyltransferase</keyword>
<evidence type="ECO:0000256" key="4">
    <source>
        <dbReference type="ARBA" id="ARBA00034521"/>
    </source>
</evidence>
<comment type="catalytic activity">
    <reaction evidence="6">
        <text>arsenic triglutathione + [thioredoxin]-dithiol + S-adenosyl-L-methionine + 2 H2O = methylarsonous acid + [thioredoxin]-disulfide + 3 glutathione + S-adenosyl-L-homocysteine + H(+)</text>
        <dbReference type="Rhea" id="RHEA:69460"/>
        <dbReference type="Rhea" id="RHEA-COMP:10698"/>
        <dbReference type="Rhea" id="RHEA-COMP:10700"/>
        <dbReference type="ChEBI" id="CHEBI:15377"/>
        <dbReference type="ChEBI" id="CHEBI:15378"/>
        <dbReference type="ChEBI" id="CHEBI:17826"/>
        <dbReference type="ChEBI" id="CHEBI:29950"/>
        <dbReference type="ChEBI" id="CHEBI:50058"/>
        <dbReference type="ChEBI" id="CHEBI:57856"/>
        <dbReference type="ChEBI" id="CHEBI:57925"/>
        <dbReference type="ChEBI" id="CHEBI:59789"/>
        <dbReference type="ChEBI" id="CHEBI:183640"/>
        <dbReference type="EC" id="2.1.1.137"/>
    </reaction>
</comment>
<evidence type="ECO:0000256" key="6">
    <source>
        <dbReference type="ARBA" id="ARBA00047941"/>
    </source>
</evidence>
<keyword evidence="11" id="KW-1185">Reference proteome</keyword>
<evidence type="ECO:0000256" key="2">
    <source>
        <dbReference type="ARBA" id="ARBA00022691"/>
    </source>
</evidence>
<dbReference type="Pfam" id="PF13847">
    <property type="entry name" value="Methyltransf_31"/>
    <property type="match status" value="1"/>
</dbReference>
<name>A0A397TR50_9GLOM</name>
<dbReference type="InterPro" id="IPR026669">
    <property type="entry name" value="Arsenite_MeTrfase-like"/>
</dbReference>
<dbReference type="EC" id="2.1.1.137" evidence="4"/>